<dbReference type="EMBL" id="CP002514">
    <property type="protein sequence ID" value="AEP11870.1"/>
    <property type="molecule type" value="Genomic_DNA"/>
</dbReference>
<sequence length="335" mass="37104">MPHQSSRSAHARPSLPWRSSRWFIRILAILLLATVALGCAGTLAYQRPLTVINWYDQWRLWWAGIAAREVVIDGVRLHYKEGGAGEPLVLIHGLGGSSDADWGQVIVPLSRRFHVYAIDLPGFGRSDKPANASYAIREQSATVVKFLDRVGVRQAHLCGLSMGGWIAAYTASTTPERVARLILVDSAGVRFEPPPDRALLDPGTTPEDFTNFLKVLFFQPLQLPAPVVRDFQAQARRQTWVIDRALAAMLTGDDALEPRLNRITSPTLIIWGRQDALLPLHSGEKLKGGLPTASFVVIDRCGHMPPIERPEAFLREAERFLSAASPPQNEYTLIP</sequence>
<dbReference type="MEROPS" id="S33.995"/>
<dbReference type="Pfam" id="PF00561">
    <property type="entry name" value="Abhydrolase_1"/>
    <property type="match status" value="1"/>
</dbReference>
<organism evidence="3 4">
    <name type="scientific">Chloracidobacterium thermophilum (strain B)</name>
    <dbReference type="NCBI Taxonomy" id="981222"/>
    <lineage>
        <taxon>Bacteria</taxon>
        <taxon>Pseudomonadati</taxon>
        <taxon>Acidobacteriota</taxon>
        <taxon>Terriglobia</taxon>
        <taxon>Terriglobales</taxon>
        <taxon>Acidobacteriaceae</taxon>
        <taxon>Chloracidobacterium</taxon>
    </lineage>
</organism>
<dbReference type="GO" id="GO:0016746">
    <property type="term" value="F:acyltransferase activity"/>
    <property type="evidence" value="ECO:0007669"/>
    <property type="project" value="UniProtKB-KW"/>
</dbReference>
<name>G2LIH2_CHLTF</name>
<dbReference type="InterPro" id="IPR050266">
    <property type="entry name" value="AB_hydrolase_sf"/>
</dbReference>
<dbReference type="SUPFAM" id="SSF53474">
    <property type="entry name" value="alpha/beta-Hydrolases"/>
    <property type="match status" value="1"/>
</dbReference>
<dbReference type="AlphaFoldDB" id="G2LIH2"/>
<dbReference type="Gene3D" id="3.40.50.1820">
    <property type="entry name" value="alpha/beta hydrolase"/>
    <property type="match status" value="1"/>
</dbReference>
<keyword evidence="4" id="KW-1185">Reference proteome</keyword>
<evidence type="ECO:0000313" key="4">
    <source>
        <dbReference type="Proteomes" id="UP000006791"/>
    </source>
</evidence>
<gene>
    <name evidence="3" type="ordered locus">Cabther_A1116</name>
</gene>
<feature type="domain" description="AB hydrolase-1" evidence="2">
    <location>
        <begin position="87"/>
        <end position="310"/>
    </location>
</feature>
<keyword evidence="3" id="KW-0808">Transferase</keyword>
<evidence type="ECO:0000256" key="1">
    <source>
        <dbReference type="ARBA" id="ARBA00022801"/>
    </source>
</evidence>
<keyword evidence="1 3" id="KW-0378">Hydrolase</keyword>
<proteinExistence type="predicted"/>
<dbReference type="OrthoDB" id="9773293at2"/>
<dbReference type="GO" id="GO:0016787">
    <property type="term" value="F:hydrolase activity"/>
    <property type="evidence" value="ECO:0007669"/>
    <property type="project" value="UniProtKB-KW"/>
</dbReference>
<dbReference type="HOGENOM" id="CLU_020336_13_9_0"/>
<dbReference type="GO" id="GO:0016020">
    <property type="term" value="C:membrane"/>
    <property type="evidence" value="ECO:0007669"/>
    <property type="project" value="TreeGrafter"/>
</dbReference>
<dbReference type="RefSeq" id="WP_014099608.1">
    <property type="nucleotide sequence ID" value="NC_016024.1"/>
</dbReference>
<dbReference type="PANTHER" id="PTHR43798:SF31">
    <property type="entry name" value="AB HYDROLASE SUPERFAMILY PROTEIN YCLE"/>
    <property type="match status" value="1"/>
</dbReference>
<evidence type="ECO:0000313" key="3">
    <source>
        <dbReference type="EMBL" id="AEP11870.1"/>
    </source>
</evidence>
<dbReference type="STRING" id="981222.Cabther_A1116"/>
<reference evidence="3 4" key="1">
    <citation type="journal article" date="2012" name="Environ. Microbiol.">
        <title>Complete genome of Candidatus Chloracidobacterium thermophilum, a chlorophyll-based photoheterotroph belonging to the phylum Acidobacteria.</title>
        <authorList>
            <person name="Garcia Costas A.M."/>
            <person name="Liu Z."/>
            <person name="Tomsho L.P."/>
            <person name="Schuster S.C."/>
            <person name="Ward D.M."/>
            <person name="Bryant D.A."/>
        </authorList>
    </citation>
    <scope>NUCLEOTIDE SEQUENCE [LARGE SCALE GENOMIC DNA]</scope>
    <source>
        <strain evidence="3 4">B</strain>
    </source>
</reference>
<dbReference type="InterPro" id="IPR000073">
    <property type="entry name" value="AB_hydrolase_1"/>
</dbReference>
<dbReference type="Proteomes" id="UP000006791">
    <property type="component" value="Chromosome 1"/>
</dbReference>
<protein>
    <submittedName>
        <fullName evidence="3">Putative hydrolases or acyltransferases (Alpha/beta hydrolase superfamily)</fullName>
    </submittedName>
</protein>
<accession>G2LIH2</accession>
<dbReference type="PRINTS" id="PR00111">
    <property type="entry name" value="ABHYDROLASE"/>
</dbReference>
<dbReference type="PANTHER" id="PTHR43798">
    <property type="entry name" value="MONOACYLGLYCEROL LIPASE"/>
    <property type="match status" value="1"/>
</dbReference>
<dbReference type="InterPro" id="IPR029058">
    <property type="entry name" value="AB_hydrolase_fold"/>
</dbReference>
<keyword evidence="3" id="KW-0012">Acyltransferase</keyword>
<evidence type="ECO:0000259" key="2">
    <source>
        <dbReference type="Pfam" id="PF00561"/>
    </source>
</evidence>
<dbReference type="KEGG" id="ctm:Cabther_A1116"/>